<evidence type="ECO:0000313" key="9">
    <source>
        <dbReference type="EMBL" id="KVI09746.1"/>
    </source>
</evidence>
<evidence type="ECO:0000313" key="10">
    <source>
        <dbReference type="Proteomes" id="UP000243975"/>
    </source>
</evidence>
<dbReference type="InterPro" id="IPR009057">
    <property type="entry name" value="Homeodomain-like_sf"/>
</dbReference>
<gene>
    <name evidence="9" type="ORF">Ccrd_011874</name>
</gene>
<dbReference type="SUPFAM" id="SSF46689">
    <property type="entry name" value="Homeodomain-like"/>
    <property type="match status" value="2"/>
</dbReference>
<evidence type="ECO:0000256" key="6">
    <source>
        <dbReference type="SAM" id="Coils"/>
    </source>
</evidence>
<dbReference type="Gramene" id="KVI09746">
    <property type="protein sequence ID" value="KVI09746"/>
    <property type="gene ID" value="Ccrd_011874"/>
</dbReference>
<keyword evidence="2" id="KW-0863">Zinc-finger</keyword>
<feature type="compositionally biased region" description="Basic and acidic residues" evidence="7">
    <location>
        <begin position="85"/>
        <end position="101"/>
    </location>
</feature>
<evidence type="ECO:0000256" key="4">
    <source>
        <dbReference type="ARBA" id="ARBA00023125"/>
    </source>
</evidence>
<reference evidence="9 10" key="1">
    <citation type="journal article" date="2016" name="Sci. Rep.">
        <title>The genome sequence of the outbreeding globe artichoke constructed de novo incorporating a phase-aware low-pass sequencing strategy of F1 progeny.</title>
        <authorList>
            <person name="Scaglione D."/>
            <person name="Reyes-Chin-Wo S."/>
            <person name="Acquadro A."/>
            <person name="Froenicke L."/>
            <person name="Portis E."/>
            <person name="Beitel C."/>
            <person name="Tirone M."/>
            <person name="Mauro R."/>
            <person name="Lo Monaco A."/>
            <person name="Mauromicale G."/>
            <person name="Faccioli P."/>
            <person name="Cattivelli L."/>
            <person name="Rieseberg L."/>
            <person name="Michelmore R."/>
            <person name="Lanteri S."/>
        </authorList>
    </citation>
    <scope>NUCLEOTIDE SEQUENCE [LARGE SCALE GENOMIC DNA]</scope>
    <source>
        <strain evidence="9">2C</strain>
    </source>
</reference>
<dbReference type="PANTHER" id="PTHR47340">
    <property type="entry name" value="DUPLICATED HOMEODOMAIN-LIKE SUPERFAMILY PROTEIN"/>
    <property type="match status" value="1"/>
</dbReference>
<dbReference type="PROSITE" id="PS51293">
    <property type="entry name" value="SANT"/>
    <property type="match status" value="2"/>
</dbReference>
<feature type="coiled-coil region" evidence="6">
    <location>
        <begin position="410"/>
        <end position="437"/>
    </location>
</feature>
<sequence>MPPEPLPFDRKDFFKERKPSSSDPAGVVPARWREPPTTPSSHPNNHGPFSYRLGGAGGSSDFRRPISGHGKQVGGGWHATAVESGPREDKLCRNDSSRENNHSSSGALASISQKDRKGGNSRETTVSPHGNFHPHPDFINSWDQLQSKDLHDKNNGGGVCTTGGQRLENESSLGSSIDWKPLKWIRSGSLSSRGSGFSHSSSSKSIGMDSLDMKIDVPPGNSTPLQSPSGDAGPCLTPRTPADEVSSRKKPRLGWGEGLAKYEKKKVGPDDIVDKDAETKNGTVDGVSSLEPLLPSPNLPDKSPSLNGCSECASPATPYSFACSSSPGLEEKASTKTAAIDNDICNPCVPSCHVSHEHTEGSTFNLENLELTEVVNLSSSLNELLQSDDTSGPTSGFVRSTAMDKLQVWKADISRTLEITESEIDSLENELKLLVSDVGGSCSLPAASCSLPTKCNVKNTDRISGSLPLRIIASGDTLTEKADGSVELAGVEDLDRESPGTATSKFVEPFTLCDITPSDVVEQRDSSCILHIRSENMEAKCSGDNVCNDILGVVTACGDGSQLPADGCMSLVPVSGDVHYSRTDNLYELVFDSNKVLASVASDEFRKLLPSNQWCNYTPRVTNDSQIKEKFAMRKRFLKFKERAITLKFRAFQYLWKEDLRLLSVPRFGAKSQKKFELSSRMGYPDYQKHRSSIRSRFSYPDGNLSLVPTREIIDYASKLLSDSHVRVHRNTLKMPSLILDKRERATSRFISDNGLVENPCDVELERSVINPWTSEEKEIFLDKFSLFGKDFRSIASFLEHKTVADCVEFYYKNHKSDRFQKTKKHPEFAKQGKSHSTNTYLVTSGKRWNREMNAASLDMLGAASAMAANVDGGKERRQKCPSKFYIGTSRDHKLQRVDGGILERSDNLVMSCNERETAAADVLAGICGSISSEALSSCITSLADPGDVYHQDRICQKLGGSSTRQPATPDGSQNDVDEETCSDDSCGGEMGPSDWTDEEKSSFLHALRSYGKDFSMISRCMRTRSRDQCKVFFSKARKCLGLDAIYLERGKEGTMGGNRGGGSDHDDTCMVDSGSVISCDKSSSEFKVDVEDLHSSDSKQELAESDRIVASRESEFGSENLVSHGCEAENKPEIDLVGGKNSNGNFEEAADSEATGAANIEEASRNTYSEGSVRETNDQASASGAKAEVDTVDKVSSKICREEIQESEHQLASWNSNTSEVRALNACSAEDLNSASHYSRGSSLDLSIDPGNSLELNGVENPCEGNNGFLASNLVCRDPIVSPHRKTLSQDDTSSGSLSFRKSLSQRSSSTDGYHLHLPKHSLMDCVESSHILRGYPVTVSTNKGVSGSLGQNEFKLDKSLPLEQCLPRDCSLQMCTSSLSHEQRQGEVGKPGDVKLFGQILTNPLSNGKFEKPNGRKSFNLKFDNRSSDRNLASLDLDNHGFGVKKNVPLRSYGFWDGNRIQTGFSSLPPDSSVLLAKYPAAFGNTTKLEESHSFVNEQLKGFHQSREVNRCSNYHNAYMSQEGIQPFTVDKLLLSEIPRRKDSEGGRVMVSDPVAAIRMHYAKTTEQYKNGNSNSR</sequence>
<dbReference type="PANTHER" id="PTHR47340:SF1">
    <property type="entry name" value="DUPLICATED HOMEODOMAIN-LIKE SUPERFAMILY PROTEIN"/>
    <property type="match status" value="1"/>
</dbReference>
<feature type="region of interest" description="Disordered" evidence="7">
    <location>
        <begin position="272"/>
        <end position="301"/>
    </location>
</feature>
<keyword evidence="5" id="KW-0539">Nucleus</keyword>
<dbReference type="GO" id="GO:0005634">
    <property type="term" value="C:nucleus"/>
    <property type="evidence" value="ECO:0007669"/>
    <property type="project" value="UniProtKB-ARBA"/>
</dbReference>
<dbReference type="InterPro" id="IPR017884">
    <property type="entry name" value="SANT_dom"/>
</dbReference>
<feature type="compositionally biased region" description="Polar residues" evidence="7">
    <location>
        <begin position="220"/>
        <end position="229"/>
    </location>
</feature>
<evidence type="ECO:0000259" key="8">
    <source>
        <dbReference type="PROSITE" id="PS51293"/>
    </source>
</evidence>
<feature type="region of interest" description="Disordered" evidence="7">
    <location>
        <begin position="189"/>
        <end position="251"/>
    </location>
</feature>
<dbReference type="Gene3D" id="1.10.10.60">
    <property type="entry name" value="Homeodomain-like"/>
    <property type="match status" value="1"/>
</dbReference>
<organism evidence="9 10">
    <name type="scientific">Cynara cardunculus var. scolymus</name>
    <name type="common">Globe artichoke</name>
    <name type="synonym">Cynara scolymus</name>
    <dbReference type="NCBI Taxonomy" id="59895"/>
    <lineage>
        <taxon>Eukaryota</taxon>
        <taxon>Viridiplantae</taxon>
        <taxon>Streptophyta</taxon>
        <taxon>Embryophyta</taxon>
        <taxon>Tracheophyta</taxon>
        <taxon>Spermatophyta</taxon>
        <taxon>Magnoliopsida</taxon>
        <taxon>eudicotyledons</taxon>
        <taxon>Gunneridae</taxon>
        <taxon>Pentapetalae</taxon>
        <taxon>asterids</taxon>
        <taxon>campanulids</taxon>
        <taxon>Asterales</taxon>
        <taxon>Asteraceae</taxon>
        <taxon>Carduoideae</taxon>
        <taxon>Cardueae</taxon>
        <taxon>Carduinae</taxon>
        <taxon>Cynara</taxon>
    </lineage>
</organism>
<feature type="region of interest" description="Disordered" evidence="7">
    <location>
        <begin position="1286"/>
        <end position="1315"/>
    </location>
</feature>
<proteinExistence type="predicted"/>
<protein>
    <submittedName>
        <fullName evidence="9">Homeodomain-like protein</fullName>
    </submittedName>
</protein>
<name>A0A103YII3_CYNCS</name>
<feature type="compositionally biased region" description="Basic and acidic residues" evidence="7">
    <location>
        <begin position="7"/>
        <end position="20"/>
    </location>
</feature>
<keyword evidence="4 9" id="KW-0238">DNA-binding</keyword>
<dbReference type="GO" id="GO:0003677">
    <property type="term" value="F:DNA binding"/>
    <property type="evidence" value="ECO:0007669"/>
    <property type="project" value="UniProtKB-KW"/>
</dbReference>
<dbReference type="EMBL" id="LEKV01001043">
    <property type="protein sequence ID" value="KVI09746.1"/>
    <property type="molecule type" value="Genomic_DNA"/>
</dbReference>
<feature type="domain" description="SANT" evidence="8">
    <location>
        <begin position="991"/>
        <end position="1042"/>
    </location>
</feature>
<evidence type="ECO:0000256" key="1">
    <source>
        <dbReference type="ARBA" id="ARBA00022723"/>
    </source>
</evidence>
<evidence type="ECO:0000256" key="7">
    <source>
        <dbReference type="SAM" id="MobiDB-lite"/>
    </source>
</evidence>
<keyword evidence="3" id="KW-0862">Zinc</keyword>
<dbReference type="SMART" id="SM00717">
    <property type="entry name" value="SANT"/>
    <property type="match status" value="2"/>
</dbReference>
<dbReference type="FunFam" id="1.10.10.60:FF:000012">
    <property type="entry name" value="Metastasis-associated 1 family, member 3"/>
    <property type="match status" value="1"/>
</dbReference>
<dbReference type="OMA" id="SHTTHNE"/>
<comment type="caution">
    <text evidence="9">The sequence shown here is derived from an EMBL/GenBank/DDBJ whole genome shotgun (WGS) entry which is preliminary data.</text>
</comment>
<keyword evidence="10" id="KW-1185">Reference proteome</keyword>
<evidence type="ECO:0000256" key="2">
    <source>
        <dbReference type="ARBA" id="ARBA00022771"/>
    </source>
</evidence>
<accession>A0A103YII3</accession>
<feature type="domain" description="SANT" evidence="8">
    <location>
        <begin position="768"/>
        <end position="819"/>
    </location>
</feature>
<feature type="compositionally biased region" description="Polar residues" evidence="7">
    <location>
        <begin position="960"/>
        <end position="975"/>
    </location>
</feature>
<dbReference type="Proteomes" id="UP000243975">
    <property type="component" value="Unassembled WGS sequence"/>
</dbReference>
<keyword evidence="6" id="KW-0175">Coiled coil</keyword>
<evidence type="ECO:0000256" key="5">
    <source>
        <dbReference type="ARBA" id="ARBA00023242"/>
    </source>
</evidence>
<dbReference type="CDD" id="cd00167">
    <property type="entry name" value="SANT"/>
    <property type="match status" value="1"/>
</dbReference>
<feature type="compositionally biased region" description="Low complexity" evidence="7">
    <location>
        <begin position="189"/>
        <end position="210"/>
    </location>
</feature>
<keyword evidence="1" id="KW-0479">Metal-binding</keyword>
<feature type="region of interest" description="Disordered" evidence="7">
    <location>
        <begin position="960"/>
        <end position="999"/>
    </location>
</feature>
<feature type="compositionally biased region" description="Low complexity" evidence="7">
    <location>
        <begin position="1295"/>
        <end position="1311"/>
    </location>
</feature>
<evidence type="ECO:0000256" key="3">
    <source>
        <dbReference type="ARBA" id="ARBA00022833"/>
    </source>
</evidence>
<keyword evidence="9" id="KW-0371">Homeobox</keyword>
<dbReference type="Gene3D" id="1.20.58.1880">
    <property type="match status" value="1"/>
</dbReference>
<dbReference type="Pfam" id="PF00249">
    <property type="entry name" value="Myb_DNA-binding"/>
    <property type="match status" value="2"/>
</dbReference>
<feature type="region of interest" description="Disordered" evidence="7">
    <location>
        <begin position="1"/>
        <end position="173"/>
    </location>
</feature>
<dbReference type="STRING" id="59895.A0A103YII3"/>
<dbReference type="InterPro" id="IPR001005">
    <property type="entry name" value="SANT/Myb"/>
</dbReference>
<dbReference type="GO" id="GO:0008270">
    <property type="term" value="F:zinc ion binding"/>
    <property type="evidence" value="ECO:0007669"/>
    <property type="project" value="UniProtKB-KW"/>
</dbReference>
<feature type="compositionally biased region" description="Polar residues" evidence="7">
    <location>
        <begin position="102"/>
        <end position="112"/>
    </location>
</feature>
<feature type="region of interest" description="Disordered" evidence="7">
    <location>
        <begin position="1164"/>
        <end position="1190"/>
    </location>
</feature>